<organism evidence="2 3">
    <name type="scientific">Armillaria luteobubalina</name>
    <dbReference type="NCBI Taxonomy" id="153913"/>
    <lineage>
        <taxon>Eukaryota</taxon>
        <taxon>Fungi</taxon>
        <taxon>Dikarya</taxon>
        <taxon>Basidiomycota</taxon>
        <taxon>Agaricomycotina</taxon>
        <taxon>Agaricomycetes</taxon>
        <taxon>Agaricomycetidae</taxon>
        <taxon>Agaricales</taxon>
        <taxon>Marasmiineae</taxon>
        <taxon>Physalacriaceae</taxon>
        <taxon>Armillaria</taxon>
    </lineage>
</organism>
<dbReference type="EMBL" id="JAUEPU010000011">
    <property type="protein sequence ID" value="KAK0498099.1"/>
    <property type="molecule type" value="Genomic_DNA"/>
</dbReference>
<feature type="compositionally biased region" description="Basic and acidic residues" evidence="1">
    <location>
        <begin position="86"/>
        <end position="97"/>
    </location>
</feature>
<proteinExistence type="predicted"/>
<dbReference type="Proteomes" id="UP001175228">
    <property type="component" value="Unassembled WGS sequence"/>
</dbReference>
<feature type="region of interest" description="Disordered" evidence="1">
    <location>
        <begin position="273"/>
        <end position="299"/>
    </location>
</feature>
<feature type="compositionally biased region" description="Polar residues" evidence="1">
    <location>
        <begin position="28"/>
        <end position="37"/>
    </location>
</feature>
<keyword evidence="3" id="KW-1185">Reference proteome</keyword>
<feature type="region of interest" description="Disordered" evidence="1">
    <location>
        <begin position="20"/>
        <end position="112"/>
    </location>
</feature>
<feature type="compositionally biased region" description="Acidic residues" evidence="1">
    <location>
        <begin position="55"/>
        <end position="74"/>
    </location>
</feature>
<feature type="compositionally biased region" description="Polar residues" evidence="1">
    <location>
        <begin position="100"/>
        <end position="112"/>
    </location>
</feature>
<evidence type="ECO:0000313" key="3">
    <source>
        <dbReference type="Proteomes" id="UP001175228"/>
    </source>
</evidence>
<sequence>MAIFIFIETPPLSFARMQTRLAKRRGEQTGQSQWDNRSSSPDAAPTTPSNHSTVSDDDDEQRGVSDDDSFEDDVLPVFGASQPSEKPQKTASKDKAKAKVQSTPYAHGSASHSVVELQTQDGQNHKIDEDDAYLKDDLRHRIFVEFDTFLVNILHLPDDWRNSLESDITAVQNDEEYRTFFQAYLQLCDKVGTGIEKERELYRPHADLCNHVIDVSHRQPTSKVGEEDLIQFFPIDPFVVRGSVVKPDMVGIRRILLSTPEGIEAHNFIKTIGDKSNTTAPEPNPNGDKSKKSKSTRNYIPGWPQLLEVKEMKGTDDTIDEGSDAIRLKTKEESDVLERQGQRCRCVLSGVCNGR</sequence>
<reference evidence="2" key="1">
    <citation type="submission" date="2023-06" db="EMBL/GenBank/DDBJ databases">
        <authorList>
            <consortium name="Lawrence Berkeley National Laboratory"/>
            <person name="Ahrendt S."/>
            <person name="Sahu N."/>
            <person name="Indic B."/>
            <person name="Wong-Bajracharya J."/>
            <person name="Merenyi Z."/>
            <person name="Ke H.-M."/>
            <person name="Monk M."/>
            <person name="Kocsube S."/>
            <person name="Drula E."/>
            <person name="Lipzen A."/>
            <person name="Balint B."/>
            <person name="Henrissat B."/>
            <person name="Andreopoulos B."/>
            <person name="Martin F.M."/>
            <person name="Harder C.B."/>
            <person name="Rigling D."/>
            <person name="Ford K.L."/>
            <person name="Foster G.D."/>
            <person name="Pangilinan J."/>
            <person name="Papanicolaou A."/>
            <person name="Barry K."/>
            <person name="LaButti K."/>
            <person name="Viragh M."/>
            <person name="Koriabine M."/>
            <person name="Yan M."/>
            <person name="Riley R."/>
            <person name="Champramary S."/>
            <person name="Plett K.L."/>
            <person name="Tsai I.J."/>
            <person name="Slot J."/>
            <person name="Sipos G."/>
            <person name="Plett J."/>
            <person name="Nagy L.G."/>
            <person name="Grigoriev I.V."/>
        </authorList>
    </citation>
    <scope>NUCLEOTIDE SEQUENCE</scope>
    <source>
        <strain evidence="2">HWK02</strain>
    </source>
</reference>
<comment type="caution">
    <text evidence="2">The sequence shown here is derived from an EMBL/GenBank/DDBJ whole genome shotgun (WGS) entry which is preliminary data.</text>
</comment>
<gene>
    <name evidence="2" type="ORF">EDD18DRAFT_77615</name>
</gene>
<feature type="compositionally biased region" description="Low complexity" evidence="1">
    <location>
        <begin position="38"/>
        <end position="49"/>
    </location>
</feature>
<evidence type="ECO:0000313" key="2">
    <source>
        <dbReference type="EMBL" id="KAK0498099.1"/>
    </source>
</evidence>
<protein>
    <submittedName>
        <fullName evidence="2">Uncharacterized protein</fullName>
    </submittedName>
</protein>
<evidence type="ECO:0000256" key="1">
    <source>
        <dbReference type="SAM" id="MobiDB-lite"/>
    </source>
</evidence>
<dbReference type="AlphaFoldDB" id="A0AA39Q993"/>
<accession>A0AA39Q993</accession>
<name>A0AA39Q993_9AGAR</name>